<keyword evidence="4" id="KW-1185">Reference proteome</keyword>
<gene>
    <name evidence="3" type="ORF">GCM10007100_35120</name>
</gene>
<keyword evidence="1" id="KW-0732">Signal</keyword>
<dbReference type="GO" id="GO:0008236">
    <property type="term" value="F:serine-type peptidase activity"/>
    <property type="evidence" value="ECO:0007669"/>
    <property type="project" value="InterPro"/>
</dbReference>
<feature type="chain" id="PRO_5037273058" description="Peptidase S9 prolyl oligopeptidase catalytic domain-containing protein" evidence="1">
    <location>
        <begin position="19"/>
        <end position="271"/>
    </location>
</feature>
<protein>
    <recommendedName>
        <fullName evidence="2">Peptidase S9 prolyl oligopeptidase catalytic domain-containing protein</fullName>
    </recommendedName>
</protein>
<dbReference type="Proteomes" id="UP000644507">
    <property type="component" value="Unassembled WGS sequence"/>
</dbReference>
<feature type="domain" description="Peptidase S9 prolyl oligopeptidase catalytic" evidence="2">
    <location>
        <begin position="130"/>
        <end position="251"/>
    </location>
</feature>
<evidence type="ECO:0000313" key="4">
    <source>
        <dbReference type="Proteomes" id="UP000644507"/>
    </source>
</evidence>
<dbReference type="InterPro" id="IPR029058">
    <property type="entry name" value="AB_hydrolase_fold"/>
</dbReference>
<dbReference type="InterPro" id="IPR001375">
    <property type="entry name" value="Peptidase_S9_cat"/>
</dbReference>
<feature type="signal peptide" evidence="1">
    <location>
        <begin position="1"/>
        <end position="18"/>
    </location>
</feature>
<proteinExistence type="predicted"/>
<dbReference type="RefSeq" id="WP_189573032.1">
    <property type="nucleotide sequence ID" value="NZ_BMXI01000017.1"/>
</dbReference>
<evidence type="ECO:0000256" key="1">
    <source>
        <dbReference type="SAM" id="SignalP"/>
    </source>
</evidence>
<reference evidence="3" key="1">
    <citation type="journal article" date="2014" name="Int. J. Syst. Evol. Microbiol.">
        <title>Complete genome sequence of Corynebacterium casei LMG S-19264T (=DSM 44701T), isolated from a smear-ripened cheese.</title>
        <authorList>
            <consortium name="US DOE Joint Genome Institute (JGI-PGF)"/>
            <person name="Walter F."/>
            <person name="Albersmeier A."/>
            <person name="Kalinowski J."/>
            <person name="Ruckert C."/>
        </authorList>
    </citation>
    <scope>NUCLEOTIDE SEQUENCE</scope>
    <source>
        <strain evidence="3">KCTC 12988</strain>
    </source>
</reference>
<dbReference type="SUPFAM" id="SSF53474">
    <property type="entry name" value="alpha/beta-Hydrolases"/>
    <property type="match status" value="1"/>
</dbReference>
<accession>A0A918TVG8</accession>
<reference evidence="3" key="2">
    <citation type="submission" date="2020-09" db="EMBL/GenBank/DDBJ databases">
        <authorList>
            <person name="Sun Q."/>
            <person name="Kim S."/>
        </authorList>
    </citation>
    <scope>NUCLEOTIDE SEQUENCE</scope>
    <source>
        <strain evidence="3">KCTC 12988</strain>
    </source>
</reference>
<dbReference type="EMBL" id="BMXI01000017">
    <property type="protein sequence ID" value="GHC64376.1"/>
    <property type="molecule type" value="Genomic_DNA"/>
</dbReference>
<dbReference type="AlphaFoldDB" id="A0A918TVG8"/>
<name>A0A918TVG8_9BACT</name>
<evidence type="ECO:0000259" key="2">
    <source>
        <dbReference type="Pfam" id="PF00326"/>
    </source>
</evidence>
<organism evidence="3 4">
    <name type="scientific">Roseibacillus persicicus</name>
    <dbReference type="NCBI Taxonomy" id="454148"/>
    <lineage>
        <taxon>Bacteria</taxon>
        <taxon>Pseudomonadati</taxon>
        <taxon>Verrucomicrobiota</taxon>
        <taxon>Verrucomicrobiia</taxon>
        <taxon>Verrucomicrobiales</taxon>
        <taxon>Verrucomicrobiaceae</taxon>
        <taxon>Roseibacillus</taxon>
    </lineage>
</organism>
<sequence>MRPILRLFFFLSLTLLGAAQDVTPTERFALKKLEGKTLSFHGFEGVEFTLGSGALARVVFPREAAEDRPWIWRARFWGHQPALDIALLGKGYHVCYCDVANLYGSPQAVARWDEFYRFSQELELHPKPILEGMSRGGLIVFNWAKANPEKVSAIYGDNPVCDIRSWPRGKSAKDWEGCLSTYGISEEQSVEFKGNPIDGLEELAAAKVPLFFVLGEADEVVPIEENALILSKRYQALKGSVTIWRKPGQGHHPHGLSPVEPLVKALLECRN</sequence>
<dbReference type="GO" id="GO:0006508">
    <property type="term" value="P:proteolysis"/>
    <property type="evidence" value="ECO:0007669"/>
    <property type="project" value="InterPro"/>
</dbReference>
<dbReference type="Gene3D" id="3.40.50.1820">
    <property type="entry name" value="alpha/beta hydrolase"/>
    <property type="match status" value="1"/>
</dbReference>
<dbReference type="Pfam" id="PF00326">
    <property type="entry name" value="Peptidase_S9"/>
    <property type="match status" value="1"/>
</dbReference>
<evidence type="ECO:0000313" key="3">
    <source>
        <dbReference type="EMBL" id="GHC64376.1"/>
    </source>
</evidence>
<comment type="caution">
    <text evidence="3">The sequence shown here is derived from an EMBL/GenBank/DDBJ whole genome shotgun (WGS) entry which is preliminary data.</text>
</comment>